<sequence length="73" mass="8436">MNISKGKEKVAILNGTNFLNESSLKYAIVTPHVPLATLINFWILKNDYPIKKFFICRQIIFSSAKFKNDINKF</sequence>
<gene>
    <name evidence="1" type="ORF">BpHYR1_050774</name>
</gene>
<accession>A0A3M7P9H1</accession>
<dbReference type="Proteomes" id="UP000276133">
    <property type="component" value="Unassembled WGS sequence"/>
</dbReference>
<organism evidence="1 2">
    <name type="scientific">Brachionus plicatilis</name>
    <name type="common">Marine rotifer</name>
    <name type="synonym">Brachionus muelleri</name>
    <dbReference type="NCBI Taxonomy" id="10195"/>
    <lineage>
        <taxon>Eukaryota</taxon>
        <taxon>Metazoa</taxon>
        <taxon>Spiralia</taxon>
        <taxon>Gnathifera</taxon>
        <taxon>Rotifera</taxon>
        <taxon>Eurotatoria</taxon>
        <taxon>Monogononta</taxon>
        <taxon>Pseudotrocha</taxon>
        <taxon>Ploima</taxon>
        <taxon>Brachionidae</taxon>
        <taxon>Brachionus</taxon>
    </lineage>
</organism>
<dbReference type="AlphaFoldDB" id="A0A3M7P9H1"/>
<protein>
    <submittedName>
        <fullName evidence="1">Uncharacterized protein</fullName>
    </submittedName>
</protein>
<name>A0A3M7P9H1_BRAPC</name>
<evidence type="ECO:0000313" key="1">
    <source>
        <dbReference type="EMBL" id="RMZ95731.1"/>
    </source>
</evidence>
<dbReference type="EMBL" id="REGN01012348">
    <property type="protein sequence ID" value="RMZ95731.1"/>
    <property type="molecule type" value="Genomic_DNA"/>
</dbReference>
<evidence type="ECO:0000313" key="2">
    <source>
        <dbReference type="Proteomes" id="UP000276133"/>
    </source>
</evidence>
<reference evidence="1 2" key="1">
    <citation type="journal article" date="2018" name="Sci. Rep.">
        <title>Genomic signatures of local adaptation to the degree of environmental predictability in rotifers.</title>
        <authorList>
            <person name="Franch-Gras L."/>
            <person name="Hahn C."/>
            <person name="Garcia-Roger E.M."/>
            <person name="Carmona M.J."/>
            <person name="Serra M."/>
            <person name="Gomez A."/>
        </authorList>
    </citation>
    <scope>NUCLEOTIDE SEQUENCE [LARGE SCALE GENOMIC DNA]</scope>
    <source>
        <strain evidence="1">HYR1</strain>
    </source>
</reference>
<proteinExistence type="predicted"/>
<keyword evidence="2" id="KW-1185">Reference proteome</keyword>
<comment type="caution">
    <text evidence="1">The sequence shown here is derived from an EMBL/GenBank/DDBJ whole genome shotgun (WGS) entry which is preliminary data.</text>
</comment>